<evidence type="ECO:0000256" key="10">
    <source>
        <dbReference type="SAM" id="MobiDB-lite"/>
    </source>
</evidence>
<organism evidence="14 15">
    <name type="scientific">Cyclostephanos tholiformis</name>
    <dbReference type="NCBI Taxonomy" id="382380"/>
    <lineage>
        <taxon>Eukaryota</taxon>
        <taxon>Sar</taxon>
        <taxon>Stramenopiles</taxon>
        <taxon>Ochrophyta</taxon>
        <taxon>Bacillariophyta</taxon>
        <taxon>Coscinodiscophyceae</taxon>
        <taxon>Thalassiosirophycidae</taxon>
        <taxon>Stephanodiscales</taxon>
        <taxon>Stephanodiscaceae</taxon>
        <taxon>Cyclostephanos</taxon>
    </lineage>
</organism>
<comment type="catalytic activity">
    <reaction evidence="7">
        <text>Hydrolysis of proteins with broad specificity for peptide bonds, and a preference for a large uncharged residue in P1. Hydrolyzes peptide amides.</text>
        <dbReference type="EC" id="3.4.21.62"/>
    </reaction>
</comment>
<dbReference type="InterPro" id="IPR000209">
    <property type="entry name" value="Peptidase_S8/S53_dom"/>
</dbReference>
<dbReference type="InterPro" id="IPR015500">
    <property type="entry name" value="Peptidase_S8_subtilisin-rel"/>
</dbReference>
<dbReference type="PROSITE" id="PS00137">
    <property type="entry name" value="SUBTILASE_HIS"/>
    <property type="match status" value="1"/>
</dbReference>
<dbReference type="Gene3D" id="1.25.10.10">
    <property type="entry name" value="Leucine-rich Repeat Variant"/>
    <property type="match status" value="1"/>
</dbReference>
<keyword evidence="6" id="KW-0694">RNA-binding</keyword>
<feature type="compositionally biased region" description="Acidic residues" evidence="10">
    <location>
        <begin position="152"/>
        <end position="161"/>
    </location>
</feature>
<dbReference type="Proteomes" id="UP001530377">
    <property type="component" value="Unassembled WGS sequence"/>
</dbReference>
<evidence type="ECO:0000256" key="11">
    <source>
        <dbReference type="SAM" id="Phobius"/>
    </source>
</evidence>
<comment type="caution">
    <text evidence="14">The sequence shown here is derived from an EMBL/GenBank/DDBJ whole genome shotgun (WGS) entry which is preliminary data.</text>
</comment>
<sequence>MMSSSSHRIGRRMITRGMGFVESFVIFAIFILPRWPIIILSTSLSSSAGIVSYASASEAVVVHAREDRDDRDRGLMGRRATTQTRTRTTNLLIKYGDGHAMRRGLSIMNDSILDRERRRRRRGQQSSTTDDTPRRRGLRAEEQRHQQPTEGGEMEAEEAEDGGWRGHVSSITTISEGRHVAVVGIDLDEYNDDGDDDGVDRRIVDEIRMGLIVDDGVVLVEEDFPMYKYDHPSSIGGSSIVDPKTARGSSHRSDVGSSGSLGGGDDDDDNDDESDVGSGRGGETSWRSLGVAEIQQYGLYLTQITEVWDQTRAYPKKYINKPVRVCIIDTGYDSSHEDLPKANADDGISITGTQTGYGDPMTDADGHGTHVAGVIGALGNNGIGIVGVNPDPTKFSFHISKALNDDGLGTASSVLLGIEGCVSSGSRIISMSLGGGPPSEIFREIYEDAYDKGVLPFAAAGNLGLNLNDYPASYPTVVSVGAVGTDGLRANFSNWNTQLELMGPGVDILSTYPDNRYGALSGTSMAVPFVVGIAAYLWGYFPECSNQQIRNVLAASARVMTDPTSGRRCDRRTGFGLVQAKDAFDLLDEYGCDAGGMDYDPPSAGAVGGCYQPLANLAESTPVQEAGFEASDVDLCQKLTLSLVTDDYPHETSWELVDDGGVVFDVGPREDGKLSKNTTYSGPVGGCLDPGTYEFTMRDKYGDGIKEPGSYTIIFNGNVLKTNSDFGFDETTTFVVGIPVDARQPNWSSVLYEDFDDGFGYFVAGGVDAIYTPSRFGRNGLVMIKHGIDNNEEAPTNTMAAASKTFHKDKSSSASESSSKKRKYDGGYNKNKADGRGSHAKNNNDDASQTPCNKKRALKAERQSHRKHAPIVRSAKTIWNELRIKTNDGETNDRLCAELHAILRGKCMEVAMQHDASRCVQGVLQFGNEAQRREVVMELCSADGGGSKGGGRSNDDDMKKKSDQRINLAELCKIQYAHFVVLKMIKYCARDEVCVKMIVKSLGKQMTKLAVHSVASRVVELLFATFPSKFTSSLKLELYGPQYALFANSSATDPNAHNSTTTLASFVTNNPDKREASLVHLQALLQKGLDKSLVGFAYFHALLHDYVTIAKPEEIRSYLAPALADHVLHLLSTRHGTRVACECIAYGTVKDRKRMIKCLKGYARSSLLHRDAYMAILRLCDVMDDTVLVNKMLLGELHQNSSDDSRKGKASAKSVTGDGEKEKDEDGPSPILDLVTSETGSKLFLLLLVPKDDVQTSNQDDDETTSVVTTNTPRWQKYFDPYELSVLHRNPSITENGDDAVPTSKKADETRRQELVIYLKELLLGVCTKHAEELLRSKPGSRVLMEVCESYPSEEIFDAIVKTCAPEHNYDMNEEVEGGDEIPARLPMLEDPVGHLTLKHIFLSESKKELDDFDDGPTLARTFYSKHQQSLGDIACSNRGAFVLSALIQTGVGGKVREALRDHKKNISKLANGRGKAKKKLAGCGILLELLNKT</sequence>
<feature type="region of interest" description="Disordered" evidence="10">
    <location>
        <begin position="1200"/>
        <end position="1232"/>
    </location>
</feature>
<dbReference type="InterPro" id="IPR011989">
    <property type="entry name" value="ARM-like"/>
</dbReference>
<dbReference type="InterPro" id="IPR016024">
    <property type="entry name" value="ARM-type_fold"/>
</dbReference>
<dbReference type="PANTHER" id="PTHR13389">
    <property type="entry name" value="PUMILIO HOMOLOG 3"/>
    <property type="match status" value="1"/>
</dbReference>
<dbReference type="SUPFAM" id="SSF48371">
    <property type="entry name" value="ARM repeat"/>
    <property type="match status" value="1"/>
</dbReference>
<evidence type="ECO:0000256" key="7">
    <source>
        <dbReference type="ARBA" id="ARBA00023529"/>
    </source>
</evidence>
<evidence type="ECO:0000313" key="15">
    <source>
        <dbReference type="Proteomes" id="UP001530377"/>
    </source>
</evidence>
<feature type="active site" description="Charge relay system" evidence="9">
    <location>
        <position position="329"/>
    </location>
</feature>
<keyword evidence="2 9" id="KW-0645">Protease</keyword>
<comment type="similarity">
    <text evidence="1 9">Belongs to the peptidase S8 family.</text>
</comment>
<evidence type="ECO:0000256" key="2">
    <source>
        <dbReference type="ARBA" id="ARBA00022670"/>
    </source>
</evidence>
<feature type="compositionally biased region" description="Basic and acidic residues" evidence="10">
    <location>
        <begin position="131"/>
        <end position="147"/>
    </location>
</feature>
<feature type="active site" description="Charge relay system" evidence="9">
    <location>
        <position position="524"/>
    </location>
</feature>
<dbReference type="InterPro" id="IPR036852">
    <property type="entry name" value="Peptidase_S8/S53_dom_sf"/>
</dbReference>
<name>A0ABD3RDK4_9STRA</name>
<dbReference type="GO" id="GO:0003723">
    <property type="term" value="F:RNA binding"/>
    <property type="evidence" value="ECO:0007669"/>
    <property type="project" value="UniProtKB-KW"/>
</dbReference>
<dbReference type="EC" id="3.4.21.62" evidence="8"/>
<dbReference type="GO" id="GO:0006508">
    <property type="term" value="P:proteolysis"/>
    <property type="evidence" value="ECO:0007669"/>
    <property type="project" value="UniProtKB-KW"/>
</dbReference>
<dbReference type="InterPro" id="IPR012959">
    <property type="entry name" value="CPL_dom"/>
</dbReference>
<dbReference type="InterPro" id="IPR034202">
    <property type="entry name" value="Subtilisin_Carlsberg-like"/>
</dbReference>
<dbReference type="SUPFAM" id="SSF52743">
    <property type="entry name" value="Subtilisin-like"/>
    <property type="match status" value="1"/>
</dbReference>
<dbReference type="GO" id="GO:0004252">
    <property type="term" value="F:serine-type endopeptidase activity"/>
    <property type="evidence" value="ECO:0007669"/>
    <property type="project" value="UniProtKB-UniRule"/>
</dbReference>
<keyword evidence="4 9" id="KW-0378">Hydrolase</keyword>
<accession>A0ABD3RDK4</accession>
<feature type="compositionally biased region" description="Acidic residues" evidence="10">
    <location>
        <begin position="264"/>
        <end position="275"/>
    </location>
</feature>
<proteinExistence type="inferred from homology"/>
<dbReference type="Gene3D" id="3.40.50.200">
    <property type="entry name" value="Peptidase S8/S53 domain"/>
    <property type="match status" value="1"/>
</dbReference>
<evidence type="ECO:0000256" key="5">
    <source>
        <dbReference type="ARBA" id="ARBA00022825"/>
    </source>
</evidence>
<evidence type="ECO:0000256" key="8">
    <source>
        <dbReference type="ARBA" id="ARBA00023619"/>
    </source>
</evidence>
<evidence type="ECO:0000256" key="1">
    <source>
        <dbReference type="ARBA" id="ARBA00011073"/>
    </source>
</evidence>
<evidence type="ECO:0000256" key="3">
    <source>
        <dbReference type="ARBA" id="ARBA00022737"/>
    </source>
</evidence>
<dbReference type="SMART" id="SM00025">
    <property type="entry name" value="Pumilio"/>
    <property type="match status" value="5"/>
</dbReference>
<reference evidence="14 15" key="1">
    <citation type="submission" date="2024-10" db="EMBL/GenBank/DDBJ databases">
        <title>Updated reference genomes for cyclostephanoid diatoms.</title>
        <authorList>
            <person name="Roberts W.R."/>
            <person name="Alverson A.J."/>
        </authorList>
    </citation>
    <scope>NUCLEOTIDE SEQUENCE [LARGE SCALE GENOMIC DNA]</scope>
    <source>
        <strain evidence="14 15">AJA228-03</strain>
    </source>
</reference>
<evidence type="ECO:0000313" key="14">
    <source>
        <dbReference type="EMBL" id="KAL3811115.1"/>
    </source>
</evidence>
<keyword evidence="11" id="KW-0472">Membrane</keyword>
<evidence type="ECO:0000256" key="9">
    <source>
        <dbReference type="PROSITE-ProRule" id="PRU01240"/>
    </source>
</evidence>
<keyword evidence="3" id="KW-0677">Repeat</keyword>
<evidence type="ECO:0000259" key="13">
    <source>
        <dbReference type="Pfam" id="PF08144"/>
    </source>
</evidence>
<feature type="region of interest" description="Disordered" evidence="10">
    <location>
        <begin position="113"/>
        <end position="164"/>
    </location>
</feature>
<dbReference type="PRINTS" id="PR00723">
    <property type="entry name" value="SUBTILISIN"/>
</dbReference>
<feature type="active site" description="Charge relay system" evidence="9">
    <location>
        <position position="367"/>
    </location>
</feature>
<protein>
    <recommendedName>
        <fullName evidence="8">subtilisin</fullName>
        <ecNumber evidence="8">3.4.21.62</ecNumber>
    </recommendedName>
</protein>
<dbReference type="PANTHER" id="PTHR13389:SF0">
    <property type="entry name" value="PUMILIO HOMOLOG 3"/>
    <property type="match status" value="1"/>
</dbReference>
<dbReference type="PROSITE" id="PS51892">
    <property type="entry name" value="SUBTILASE"/>
    <property type="match status" value="1"/>
</dbReference>
<dbReference type="Pfam" id="PF00082">
    <property type="entry name" value="Peptidase_S8"/>
    <property type="match status" value="1"/>
</dbReference>
<dbReference type="InterPro" id="IPR001313">
    <property type="entry name" value="Pumilio_RNA-bd_rpt"/>
</dbReference>
<feature type="domain" description="CPL" evidence="13">
    <location>
        <begin position="1273"/>
        <end position="1405"/>
    </location>
</feature>
<dbReference type="InterPro" id="IPR023828">
    <property type="entry name" value="Peptidase_S8_Ser-AS"/>
</dbReference>
<keyword evidence="11" id="KW-0812">Transmembrane</keyword>
<dbReference type="CDD" id="cd07477">
    <property type="entry name" value="Peptidases_S8_Subtilisin_subset"/>
    <property type="match status" value="1"/>
</dbReference>
<dbReference type="Pfam" id="PF08144">
    <property type="entry name" value="CPL"/>
    <property type="match status" value="1"/>
</dbReference>
<feature type="domain" description="Peptidase S8/S53" evidence="12">
    <location>
        <begin position="322"/>
        <end position="576"/>
    </location>
</feature>
<dbReference type="InterPro" id="IPR040059">
    <property type="entry name" value="PUM3"/>
</dbReference>
<keyword evidence="11" id="KW-1133">Transmembrane helix</keyword>
<evidence type="ECO:0000259" key="12">
    <source>
        <dbReference type="Pfam" id="PF00082"/>
    </source>
</evidence>
<feature type="transmembrane region" description="Helical" evidence="11">
    <location>
        <begin position="20"/>
        <end position="38"/>
    </location>
</feature>
<dbReference type="EMBL" id="JALLPB020000280">
    <property type="protein sequence ID" value="KAL3811115.1"/>
    <property type="molecule type" value="Genomic_DNA"/>
</dbReference>
<gene>
    <name evidence="14" type="ORF">ACHAXA_003933</name>
</gene>
<dbReference type="PROSITE" id="PS00138">
    <property type="entry name" value="SUBTILASE_SER"/>
    <property type="match status" value="1"/>
</dbReference>
<keyword evidence="5 9" id="KW-0720">Serine protease</keyword>
<dbReference type="InterPro" id="IPR022398">
    <property type="entry name" value="Peptidase_S8_His-AS"/>
</dbReference>
<evidence type="ECO:0000256" key="6">
    <source>
        <dbReference type="ARBA" id="ARBA00022884"/>
    </source>
</evidence>
<keyword evidence="15" id="KW-1185">Reference proteome</keyword>
<feature type="region of interest" description="Disordered" evidence="10">
    <location>
        <begin position="230"/>
        <end position="285"/>
    </location>
</feature>
<feature type="region of interest" description="Disordered" evidence="10">
    <location>
        <begin position="803"/>
        <end position="872"/>
    </location>
</feature>
<evidence type="ECO:0000256" key="4">
    <source>
        <dbReference type="ARBA" id="ARBA00022801"/>
    </source>
</evidence>